<organism evidence="6 7">
    <name type="scientific">Globodera pallida</name>
    <name type="common">Potato cyst nematode worm</name>
    <name type="synonym">Heterodera pallida</name>
    <dbReference type="NCBI Taxonomy" id="36090"/>
    <lineage>
        <taxon>Eukaryota</taxon>
        <taxon>Metazoa</taxon>
        <taxon>Ecdysozoa</taxon>
        <taxon>Nematoda</taxon>
        <taxon>Chromadorea</taxon>
        <taxon>Rhabditida</taxon>
        <taxon>Tylenchina</taxon>
        <taxon>Tylenchomorpha</taxon>
        <taxon>Tylenchoidea</taxon>
        <taxon>Heteroderidae</taxon>
        <taxon>Heteroderinae</taxon>
        <taxon>Globodera</taxon>
    </lineage>
</organism>
<protein>
    <submittedName>
        <fullName evidence="7">Dimer_Tnp_hAT domain-containing protein</fullName>
    </submittedName>
</protein>
<evidence type="ECO:0000256" key="3">
    <source>
        <dbReference type="ARBA" id="ARBA00022771"/>
    </source>
</evidence>
<keyword evidence="2" id="KW-0479">Metal-binding</keyword>
<sequence>MLGVLSTPPTSVRHGTVLPRLTAHGISKCWSRVNFILACKHFPGAHDNINITAFEGNFEHADCGAHQLNLCVDKTLKLPRMKSILEKCRRTISHFNHSNLAKERLEDAQTQEDIPKHALIQDVPTRWNSSYLMGERLTEQRRALELYLCERDSSIAVQIAIANILLGELTEKNYPIIEEEQRKLISEIRERFSNLESKRFKDQFVPNRLEFVSKIHSWIN</sequence>
<dbReference type="AlphaFoldDB" id="A0A183C186"/>
<dbReference type="PANTHER" id="PTHR46481:SF10">
    <property type="entry name" value="ZINC FINGER BED DOMAIN-CONTAINING PROTEIN 39"/>
    <property type="match status" value="1"/>
</dbReference>
<proteinExistence type="predicted"/>
<keyword evidence="6" id="KW-1185">Reference proteome</keyword>
<dbReference type="WBParaSite" id="GPLIN_000662900">
    <property type="protein sequence ID" value="GPLIN_000662900"/>
    <property type="gene ID" value="GPLIN_000662900"/>
</dbReference>
<reference evidence="6" key="1">
    <citation type="submission" date="2013-12" db="EMBL/GenBank/DDBJ databases">
        <authorList>
            <person name="Aslett M."/>
        </authorList>
    </citation>
    <scope>NUCLEOTIDE SEQUENCE [LARGE SCALE GENOMIC DNA]</scope>
    <source>
        <strain evidence="6">Lindley</strain>
    </source>
</reference>
<dbReference type="SUPFAM" id="SSF53098">
    <property type="entry name" value="Ribonuclease H-like"/>
    <property type="match status" value="1"/>
</dbReference>
<dbReference type="Proteomes" id="UP000050741">
    <property type="component" value="Unassembled WGS sequence"/>
</dbReference>
<evidence type="ECO:0000256" key="4">
    <source>
        <dbReference type="ARBA" id="ARBA00022833"/>
    </source>
</evidence>
<reference evidence="6" key="2">
    <citation type="submission" date="2014-05" db="EMBL/GenBank/DDBJ databases">
        <title>The genome and life-stage specific transcriptomes of Globodera pallida elucidate key aspects of plant parasitism by a cyst nematode.</title>
        <authorList>
            <person name="Cotton J.A."/>
            <person name="Lilley C.J."/>
            <person name="Jones L.M."/>
            <person name="Kikuchi T."/>
            <person name="Reid A.J."/>
            <person name="Thorpe P."/>
            <person name="Tsai I.J."/>
            <person name="Beasley H."/>
            <person name="Blok V."/>
            <person name="Cock P.J.A."/>
            <person name="Van den Akker S.E."/>
            <person name="Holroyd N."/>
            <person name="Hunt M."/>
            <person name="Mantelin S."/>
            <person name="Naghra H."/>
            <person name="Pain A."/>
            <person name="Palomares-Rius J.E."/>
            <person name="Zarowiecki M."/>
            <person name="Berriman M."/>
            <person name="Jones J.T."/>
            <person name="Urwin P.E."/>
        </authorList>
    </citation>
    <scope>NUCLEOTIDE SEQUENCE [LARGE SCALE GENOMIC DNA]</scope>
    <source>
        <strain evidence="6">Lindley</strain>
    </source>
</reference>
<dbReference type="PANTHER" id="PTHR46481">
    <property type="entry name" value="ZINC FINGER BED DOMAIN-CONTAINING PROTEIN 4"/>
    <property type="match status" value="1"/>
</dbReference>
<name>A0A183C186_GLOPA</name>
<dbReference type="GO" id="GO:0008270">
    <property type="term" value="F:zinc ion binding"/>
    <property type="evidence" value="ECO:0007669"/>
    <property type="project" value="UniProtKB-KW"/>
</dbReference>
<keyword evidence="3" id="KW-0863">Zinc-finger</keyword>
<reference evidence="7" key="3">
    <citation type="submission" date="2016-06" db="UniProtKB">
        <authorList>
            <consortium name="WormBaseParasite"/>
        </authorList>
    </citation>
    <scope>IDENTIFICATION</scope>
</reference>
<dbReference type="InterPro" id="IPR012337">
    <property type="entry name" value="RNaseH-like_sf"/>
</dbReference>
<dbReference type="GO" id="GO:0005634">
    <property type="term" value="C:nucleus"/>
    <property type="evidence" value="ECO:0007669"/>
    <property type="project" value="UniProtKB-SubCell"/>
</dbReference>
<evidence type="ECO:0000256" key="1">
    <source>
        <dbReference type="ARBA" id="ARBA00004123"/>
    </source>
</evidence>
<keyword evidence="4" id="KW-0862">Zinc</keyword>
<evidence type="ECO:0000256" key="2">
    <source>
        <dbReference type="ARBA" id="ARBA00022723"/>
    </source>
</evidence>
<evidence type="ECO:0000256" key="5">
    <source>
        <dbReference type="ARBA" id="ARBA00023242"/>
    </source>
</evidence>
<comment type="subcellular location">
    <subcellularLocation>
        <location evidence="1">Nucleus</location>
    </subcellularLocation>
</comment>
<dbReference type="InterPro" id="IPR052035">
    <property type="entry name" value="ZnF_BED_domain_contain"/>
</dbReference>
<keyword evidence="5" id="KW-0539">Nucleus</keyword>
<evidence type="ECO:0000313" key="6">
    <source>
        <dbReference type="Proteomes" id="UP000050741"/>
    </source>
</evidence>
<accession>A0A183C186</accession>
<evidence type="ECO:0000313" key="7">
    <source>
        <dbReference type="WBParaSite" id="GPLIN_000662900"/>
    </source>
</evidence>